<dbReference type="KEGG" id="fmr:Fuma_04141"/>
<proteinExistence type="predicted"/>
<reference evidence="1 2" key="1">
    <citation type="journal article" date="2016" name="Front. Microbiol.">
        <title>Fuerstia marisgermanicae gen. nov., sp. nov., an Unusual Member of the Phylum Planctomycetes from the German Wadden Sea.</title>
        <authorList>
            <person name="Kohn T."/>
            <person name="Heuer A."/>
            <person name="Jogler M."/>
            <person name="Vollmers J."/>
            <person name="Boedeker C."/>
            <person name="Bunk B."/>
            <person name="Rast P."/>
            <person name="Borchert D."/>
            <person name="Glockner I."/>
            <person name="Freese H.M."/>
            <person name="Klenk H.P."/>
            <person name="Overmann J."/>
            <person name="Kaster A.K."/>
            <person name="Rohde M."/>
            <person name="Wiegand S."/>
            <person name="Jogler C."/>
        </authorList>
    </citation>
    <scope>NUCLEOTIDE SEQUENCE [LARGE SCALE GENOMIC DNA]</scope>
    <source>
        <strain evidence="1 2">NH11</strain>
    </source>
</reference>
<dbReference type="EMBL" id="CP017641">
    <property type="protein sequence ID" value="APZ94509.1"/>
    <property type="molecule type" value="Genomic_DNA"/>
</dbReference>
<keyword evidence="2" id="KW-1185">Reference proteome</keyword>
<sequence>MALLPANHPESNEVEWQDLQQSSHQKRLLDYSHVSMFACWQASMSAIQLTRLQSRKPSGQQVMLKTV</sequence>
<organism evidence="1 2">
    <name type="scientific">Fuerstiella marisgermanici</name>
    <dbReference type="NCBI Taxonomy" id="1891926"/>
    <lineage>
        <taxon>Bacteria</taxon>
        <taxon>Pseudomonadati</taxon>
        <taxon>Planctomycetota</taxon>
        <taxon>Planctomycetia</taxon>
        <taxon>Planctomycetales</taxon>
        <taxon>Planctomycetaceae</taxon>
        <taxon>Fuerstiella</taxon>
    </lineage>
</organism>
<name>A0A1P8WKC3_9PLAN</name>
<accession>A0A1P8WKC3</accession>
<dbReference type="AlphaFoldDB" id="A0A1P8WKC3"/>
<dbReference type="STRING" id="1891926.Fuma_04141"/>
<dbReference type="Proteomes" id="UP000187735">
    <property type="component" value="Chromosome"/>
</dbReference>
<evidence type="ECO:0000313" key="2">
    <source>
        <dbReference type="Proteomes" id="UP000187735"/>
    </source>
</evidence>
<evidence type="ECO:0000313" key="1">
    <source>
        <dbReference type="EMBL" id="APZ94509.1"/>
    </source>
</evidence>
<gene>
    <name evidence="1" type="ORF">Fuma_04141</name>
</gene>
<protein>
    <submittedName>
        <fullName evidence="1">Uncharacterized protein</fullName>
    </submittedName>
</protein>